<dbReference type="EMBL" id="LJGT01000038">
    <property type="protein sequence ID" value="OEU90480.1"/>
    <property type="molecule type" value="Genomic_DNA"/>
</dbReference>
<dbReference type="CDD" id="cd04301">
    <property type="entry name" value="NAT_SF"/>
    <property type="match status" value="1"/>
</dbReference>
<feature type="domain" description="N-acetyltransferase" evidence="1">
    <location>
        <begin position="11"/>
        <end position="177"/>
    </location>
</feature>
<proteinExistence type="predicted"/>
<dbReference type="OrthoDB" id="4536199at2"/>
<name>A0A1E7JQE4_9ACTN</name>
<organism evidence="2 3">
    <name type="scientific">Streptomyces abyssalis</name>
    <dbReference type="NCBI Taxonomy" id="933944"/>
    <lineage>
        <taxon>Bacteria</taxon>
        <taxon>Bacillati</taxon>
        <taxon>Actinomycetota</taxon>
        <taxon>Actinomycetes</taxon>
        <taxon>Kitasatosporales</taxon>
        <taxon>Streptomycetaceae</taxon>
        <taxon>Streptomyces</taxon>
    </lineage>
</organism>
<dbReference type="GO" id="GO:0016747">
    <property type="term" value="F:acyltransferase activity, transferring groups other than amino-acyl groups"/>
    <property type="evidence" value="ECO:0007669"/>
    <property type="project" value="InterPro"/>
</dbReference>
<keyword evidence="3" id="KW-1185">Reference proteome</keyword>
<dbReference type="AlphaFoldDB" id="A0A1E7JQE4"/>
<dbReference type="SUPFAM" id="SSF55729">
    <property type="entry name" value="Acyl-CoA N-acyltransferases (Nat)"/>
    <property type="match status" value="1"/>
</dbReference>
<evidence type="ECO:0000259" key="1">
    <source>
        <dbReference type="PROSITE" id="PS51186"/>
    </source>
</evidence>
<reference evidence="2 3" key="1">
    <citation type="journal article" date="2016" name="Front. Microbiol.">
        <title>Comparative Genomics Analysis of Streptomyces Species Reveals Their Adaptation to the Marine Environment and Their Diversity at the Genomic Level.</title>
        <authorList>
            <person name="Tian X."/>
            <person name="Zhang Z."/>
            <person name="Yang T."/>
            <person name="Chen M."/>
            <person name="Li J."/>
            <person name="Chen F."/>
            <person name="Yang J."/>
            <person name="Li W."/>
            <person name="Zhang B."/>
            <person name="Zhang Z."/>
            <person name="Wu J."/>
            <person name="Zhang C."/>
            <person name="Long L."/>
            <person name="Xiao J."/>
        </authorList>
    </citation>
    <scope>NUCLEOTIDE SEQUENCE [LARGE SCALE GENOMIC DNA]</scope>
    <source>
        <strain evidence="2 3">SCSIO 10390</strain>
    </source>
</reference>
<dbReference type="Gene3D" id="3.40.630.30">
    <property type="match status" value="1"/>
</dbReference>
<dbReference type="Pfam" id="PF00583">
    <property type="entry name" value="Acetyltransf_1"/>
    <property type="match status" value="1"/>
</dbReference>
<dbReference type="InterPro" id="IPR000182">
    <property type="entry name" value="GNAT_dom"/>
</dbReference>
<dbReference type="PATRIC" id="fig|933944.5.peg.5801"/>
<dbReference type="Proteomes" id="UP000176087">
    <property type="component" value="Unassembled WGS sequence"/>
</dbReference>
<comment type="caution">
    <text evidence="2">The sequence shown here is derived from an EMBL/GenBank/DDBJ whole genome shotgun (WGS) entry which is preliminary data.</text>
</comment>
<sequence length="181" mass="20984">MEPSLKTADALELRHFSHDDLPDIRQTLIDVHADVHADRMDDDEFRQKFPWFVDHWGGHPEFSCVIAYDGGEPAGFAYGAPAKPDREWWREHLDPAPERTATFSFSELMVREKWRKTGAADQLTRALLDGRDEDLAVLLVDTTHPRVQALYERWDFRKVGERQPFPDSPKYAVMLAELPLR</sequence>
<protein>
    <submittedName>
        <fullName evidence="2">Acetyltransferase</fullName>
    </submittedName>
</protein>
<dbReference type="PROSITE" id="PS51186">
    <property type="entry name" value="GNAT"/>
    <property type="match status" value="1"/>
</dbReference>
<dbReference type="InterPro" id="IPR016181">
    <property type="entry name" value="Acyl_CoA_acyltransferase"/>
</dbReference>
<keyword evidence="2" id="KW-0808">Transferase</keyword>
<dbReference type="RefSeq" id="WP_070009350.1">
    <property type="nucleotide sequence ID" value="NZ_LJGS01000036.1"/>
</dbReference>
<accession>A0A1E7JQE4</accession>
<evidence type="ECO:0000313" key="2">
    <source>
        <dbReference type="EMBL" id="OEU90480.1"/>
    </source>
</evidence>
<dbReference type="STRING" id="933944.AN215_13660"/>
<gene>
    <name evidence="2" type="ORF">AN215_13660</name>
</gene>
<evidence type="ECO:0000313" key="3">
    <source>
        <dbReference type="Proteomes" id="UP000176087"/>
    </source>
</evidence>